<dbReference type="Proteomes" id="UP000296883">
    <property type="component" value="Plasmid punnamed2"/>
</dbReference>
<feature type="region of interest" description="Disordered" evidence="1">
    <location>
        <begin position="474"/>
        <end position="495"/>
    </location>
</feature>
<dbReference type="Gene3D" id="1.20.1270.90">
    <property type="entry name" value="AF1782-like"/>
    <property type="match status" value="4"/>
</dbReference>
<dbReference type="RefSeq" id="WP_135253579.1">
    <property type="nucleotide sequence ID" value="NZ_CP038867.1"/>
</dbReference>
<feature type="region of interest" description="Disordered" evidence="1">
    <location>
        <begin position="119"/>
        <end position="198"/>
    </location>
</feature>
<protein>
    <submittedName>
        <fullName evidence="4">Uncharacterized protein</fullName>
    </submittedName>
</protein>
<geneLocation type="plasmid" evidence="3 5">
    <name>punnamed2</name>
</geneLocation>
<name>A0AAJ5JMR8_9ENTE</name>
<reference evidence="3 5" key="2">
    <citation type="submission" date="2019-04" db="EMBL/GenBank/DDBJ databases">
        <authorList>
            <person name="Ge Y."/>
        </authorList>
    </citation>
    <scope>NUCLEOTIDE SEQUENCE [LARGE SCALE GENOMIC DNA]</scope>
    <source>
        <strain evidence="3">CF-49</strain>
        <strain evidence="5">personal::cf-49</strain>
        <plasmid evidence="3 5">punnamed2</plasmid>
    </source>
</reference>
<gene>
    <name evidence="4" type="ORF">E4031_01580</name>
    <name evidence="3" type="ORF">E4Z98_09840</name>
</gene>
<dbReference type="GeneID" id="39759720"/>
<keyword evidence="2" id="KW-0732">Signal</keyword>
<keyword evidence="3" id="KW-0614">Plasmid</keyword>
<feature type="compositionally biased region" description="Basic and acidic residues" evidence="1">
    <location>
        <begin position="63"/>
        <end position="81"/>
    </location>
</feature>
<dbReference type="AlphaFoldDB" id="A0AAJ5JMR8"/>
<feature type="compositionally biased region" description="Basic and acidic residues" evidence="1">
    <location>
        <begin position="119"/>
        <end position="131"/>
    </location>
</feature>
<reference evidence="4 6" key="1">
    <citation type="submission" date="2019-03" db="EMBL/GenBank/DDBJ databases">
        <title>Vagococcus sp. was isolated fron gut of Carduelis flavirostris.</title>
        <authorList>
            <person name="Ge Y."/>
        </authorList>
    </citation>
    <scope>NUCLEOTIDE SEQUENCE [LARGE SCALE GENOMIC DNA]</scope>
    <source>
        <strain evidence="4 6">CF-210</strain>
    </source>
</reference>
<dbReference type="EMBL" id="CP038867">
    <property type="protein sequence ID" value="QCA29678.1"/>
    <property type="molecule type" value="Genomic_DNA"/>
</dbReference>
<evidence type="ECO:0000313" key="3">
    <source>
        <dbReference type="EMBL" id="QCA29678.1"/>
    </source>
</evidence>
<evidence type="ECO:0000256" key="2">
    <source>
        <dbReference type="SAM" id="SignalP"/>
    </source>
</evidence>
<evidence type="ECO:0000313" key="4">
    <source>
        <dbReference type="EMBL" id="TFZ42953.1"/>
    </source>
</evidence>
<feature type="compositionally biased region" description="Pro residues" evidence="1">
    <location>
        <begin position="157"/>
        <end position="178"/>
    </location>
</feature>
<dbReference type="EMBL" id="SRHU01000007">
    <property type="protein sequence ID" value="TFZ42953.1"/>
    <property type="molecule type" value="Genomic_DNA"/>
</dbReference>
<feature type="compositionally biased region" description="Low complexity" evidence="1">
    <location>
        <begin position="35"/>
        <end position="44"/>
    </location>
</feature>
<accession>A0AAJ5JMR8</accession>
<feature type="compositionally biased region" description="Basic and acidic residues" evidence="1">
    <location>
        <begin position="180"/>
        <end position="198"/>
    </location>
</feature>
<keyword evidence="5" id="KW-1185">Reference proteome</keyword>
<evidence type="ECO:0000313" key="5">
    <source>
        <dbReference type="Proteomes" id="UP000296883"/>
    </source>
</evidence>
<proteinExistence type="predicted"/>
<evidence type="ECO:0000313" key="6">
    <source>
        <dbReference type="Proteomes" id="UP000297725"/>
    </source>
</evidence>
<dbReference type="Pfam" id="PF07554">
    <property type="entry name" value="FIVAR"/>
    <property type="match status" value="4"/>
</dbReference>
<feature type="compositionally biased region" description="Low complexity" evidence="1">
    <location>
        <begin position="132"/>
        <end position="143"/>
    </location>
</feature>
<dbReference type="Proteomes" id="UP000297725">
    <property type="component" value="Unassembled WGS sequence"/>
</dbReference>
<feature type="compositionally biased region" description="Polar residues" evidence="1">
    <location>
        <begin position="51"/>
        <end position="62"/>
    </location>
</feature>
<feature type="chain" id="PRO_5042545411" evidence="2">
    <location>
        <begin position="30"/>
        <end position="495"/>
    </location>
</feature>
<feature type="signal peptide" evidence="2">
    <location>
        <begin position="1"/>
        <end position="29"/>
    </location>
</feature>
<evidence type="ECO:0000256" key="1">
    <source>
        <dbReference type="SAM" id="MobiDB-lite"/>
    </source>
</evidence>
<feature type="region of interest" description="Disordered" evidence="1">
    <location>
        <begin position="35"/>
        <end position="81"/>
    </location>
</feature>
<sequence>MTSKQTWYKKKHYWLPLLCGAVLMTGVLAVATNKSSTTNKVTSETTEEIGGSNNWSSEPSQANKKEKDTTTSKKGKDDKISDVYNRFAIHDEGDIVPIAQSSLEKTEIEKVVDVIYQQEKEKDKEKEKPAIEKPSIILPIEPSEPSEPSEPVEPTEPTQPPVTPTEPPTEPVLPVEPPVEPEKPVEPPVEPEKPTPEEVDYRELSLLVGFVKQLNLDDYTPNSTQDLIRQFSLAQNMLSQQMGTQASVNEQVARLQSAIESLVERADFSQLEALINEVSGMDLSGFTDESVANLQSVLAEAQSVLSDKNSSQSVVSAMRARLQLAKMTLKEKDYVTPLKETLQGVINQAQGINRDDYLESSLTNLDMAIAKAQAVINFSDATVEGVQSELDNLNNALNSLVARPDKSVLQDTISRAQSLSLEGYTEESIAVFNRSLTQAQAVQSQWFVTQEEVDNAVASLEAAIQQLVVIEVEPQEPEEPQEAPEEVIVQEEGVN</sequence>
<organism evidence="4 6">
    <name type="scientific">Vagococcus xieshaowenii</name>
    <dbReference type="NCBI Taxonomy" id="2562451"/>
    <lineage>
        <taxon>Bacteria</taxon>
        <taxon>Bacillati</taxon>
        <taxon>Bacillota</taxon>
        <taxon>Bacilli</taxon>
        <taxon>Lactobacillales</taxon>
        <taxon>Enterococcaceae</taxon>
        <taxon>Vagococcus</taxon>
    </lineage>
</organism>